<name>A0A2N5X4V8_9GAMM</name>
<dbReference type="InterPro" id="IPR036271">
    <property type="entry name" value="Tet_transcr_reg_TetR-rel_C_sf"/>
</dbReference>
<dbReference type="Proteomes" id="UP000235005">
    <property type="component" value="Unassembled WGS sequence"/>
</dbReference>
<evidence type="ECO:0000313" key="4">
    <source>
        <dbReference type="EMBL" id="PLW69528.1"/>
    </source>
</evidence>
<evidence type="ECO:0000259" key="3">
    <source>
        <dbReference type="PROSITE" id="PS50977"/>
    </source>
</evidence>
<dbReference type="Gene3D" id="1.10.357.10">
    <property type="entry name" value="Tetracycline Repressor, domain 2"/>
    <property type="match status" value="1"/>
</dbReference>
<keyword evidence="1 2" id="KW-0238">DNA-binding</keyword>
<evidence type="ECO:0000256" key="1">
    <source>
        <dbReference type="ARBA" id="ARBA00023125"/>
    </source>
</evidence>
<gene>
    <name evidence="4" type="ORF">C0039_08020</name>
</gene>
<dbReference type="PANTHER" id="PTHR43479">
    <property type="entry name" value="ACREF/ENVCD OPERON REPRESSOR-RELATED"/>
    <property type="match status" value="1"/>
</dbReference>
<dbReference type="SUPFAM" id="SSF48498">
    <property type="entry name" value="Tetracyclin repressor-like, C-terminal domain"/>
    <property type="match status" value="1"/>
</dbReference>
<dbReference type="InterPro" id="IPR001647">
    <property type="entry name" value="HTH_TetR"/>
</dbReference>
<dbReference type="PROSITE" id="PS50977">
    <property type="entry name" value="HTH_TETR_2"/>
    <property type="match status" value="1"/>
</dbReference>
<dbReference type="GO" id="GO:0003677">
    <property type="term" value="F:DNA binding"/>
    <property type="evidence" value="ECO:0007669"/>
    <property type="project" value="UniProtKB-UniRule"/>
</dbReference>
<comment type="caution">
    <text evidence="4">The sequence shown here is derived from an EMBL/GenBank/DDBJ whole genome shotgun (WGS) entry which is preliminary data.</text>
</comment>
<organism evidence="4 5">
    <name type="scientific">Pseudohalioglobus lutimaris</name>
    <dbReference type="NCBI Taxonomy" id="1737061"/>
    <lineage>
        <taxon>Bacteria</taxon>
        <taxon>Pseudomonadati</taxon>
        <taxon>Pseudomonadota</taxon>
        <taxon>Gammaproteobacteria</taxon>
        <taxon>Cellvibrionales</taxon>
        <taxon>Halieaceae</taxon>
        <taxon>Pseudohalioglobus</taxon>
    </lineage>
</organism>
<reference evidence="4 5" key="1">
    <citation type="submission" date="2018-01" db="EMBL/GenBank/DDBJ databases">
        <title>The draft genome sequence of Halioglobus lutimaris HF004.</title>
        <authorList>
            <person name="Du Z.-J."/>
            <person name="Shi M.-J."/>
        </authorList>
    </citation>
    <scope>NUCLEOTIDE SEQUENCE [LARGE SCALE GENOMIC DNA]</scope>
    <source>
        <strain evidence="4 5">HF004</strain>
    </source>
</reference>
<dbReference type="SUPFAM" id="SSF46689">
    <property type="entry name" value="Homeodomain-like"/>
    <property type="match status" value="1"/>
</dbReference>
<accession>A0A2N5X4V8</accession>
<feature type="DNA-binding region" description="H-T-H motif" evidence="2">
    <location>
        <begin position="122"/>
        <end position="141"/>
    </location>
</feature>
<proteinExistence type="predicted"/>
<dbReference type="OrthoDB" id="5705802at2"/>
<dbReference type="Pfam" id="PF00440">
    <property type="entry name" value="TetR_N"/>
    <property type="match status" value="1"/>
</dbReference>
<keyword evidence="5" id="KW-1185">Reference proteome</keyword>
<feature type="domain" description="HTH tetR-type" evidence="3">
    <location>
        <begin position="99"/>
        <end position="159"/>
    </location>
</feature>
<dbReference type="EMBL" id="PKUS01000007">
    <property type="protein sequence ID" value="PLW69528.1"/>
    <property type="molecule type" value="Genomic_DNA"/>
</dbReference>
<evidence type="ECO:0000313" key="5">
    <source>
        <dbReference type="Proteomes" id="UP000235005"/>
    </source>
</evidence>
<protein>
    <recommendedName>
        <fullName evidence="3">HTH tetR-type domain-containing protein</fullName>
    </recommendedName>
</protein>
<dbReference type="InterPro" id="IPR009057">
    <property type="entry name" value="Homeodomain-like_sf"/>
</dbReference>
<dbReference type="PRINTS" id="PR00455">
    <property type="entry name" value="HTHTETR"/>
</dbReference>
<evidence type="ECO:0000256" key="2">
    <source>
        <dbReference type="PROSITE-ProRule" id="PRU00335"/>
    </source>
</evidence>
<sequence length="282" mass="31211">MHAPLREHLRQFQADAVGSTGDHSGLVLKFLHKALPGRIAIGALSLPSHFAEQAMIDLPATWRWSYRLVTCNLNNQAKDVNRCRPTSRTRQAQDHKMTSPAKTRILDAAEALFANKGYEATSIVDIADAVGIRGPAIYKHYACKAEVYDAVVDRLFAPMKDFMTARNPLAQDQSSELLEKLVKHHIDHPNISRIIQQATLTSGEHLDKLVDDWYRPFFTGILEQTGAMTSVIMAFHSMLLGYITLAPLHGKIFALNPLDAKHIAQQLTLQSELAGLLATGNG</sequence>
<dbReference type="InterPro" id="IPR050624">
    <property type="entry name" value="HTH-type_Tx_Regulator"/>
</dbReference>
<dbReference type="AlphaFoldDB" id="A0A2N5X4V8"/>
<dbReference type="PANTHER" id="PTHR43479:SF11">
    <property type="entry name" value="ACREF_ENVCD OPERON REPRESSOR-RELATED"/>
    <property type="match status" value="1"/>
</dbReference>